<gene>
    <name evidence="1" type="ORF">NG792_02140</name>
</gene>
<keyword evidence="2" id="KW-1185">Reference proteome</keyword>
<dbReference type="Proteomes" id="UP001525961">
    <property type="component" value="Unassembled WGS sequence"/>
</dbReference>
<organism evidence="1 2">
    <name type="scientific">Laspinema olomoucense D3b</name>
    <dbReference type="NCBI Taxonomy" id="2953688"/>
    <lineage>
        <taxon>Bacteria</taxon>
        <taxon>Bacillati</taxon>
        <taxon>Cyanobacteriota</taxon>
        <taxon>Cyanophyceae</taxon>
        <taxon>Oscillatoriophycideae</taxon>
        <taxon>Oscillatoriales</taxon>
        <taxon>Laspinemataceae</taxon>
        <taxon>Laspinema</taxon>
        <taxon>Laspinema olomoucense</taxon>
    </lineage>
</organism>
<name>A0ABT2N1G3_9CYAN</name>
<proteinExistence type="predicted"/>
<dbReference type="EMBL" id="JAMXFA010000002">
    <property type="protein sequence ID" value="MCT7976524.1"/>
    <property type="molecule type" value="Genomic_DNA"/>
</dbReference>
<comment type="caution">
    <text evidence="1">The sequence shown here is derived from an EMBL/GenBank/DDBJ whole genome shotgun (WGS) entry which is preliminary data.</text>
</comment>
<protein>
    <submittedName>
        <fullName evidence="1">Uncharacterized protein</fullName>
    </submittedName>
</protein>
<evidence type="ECO:0000313" key="2">
    <source>
        <dbReference type="Proteomes" id="UP001525961"/>
    </source>
</evidence>
<reference evidence="1 2" key="1">
    <citation type="journal article" date="2022" name="Front. Microbiol.">
        <title>High genomic differentiation and limited gene flow indicate recent cryptic speciation within the genus Laspinema (cyanobacteria).</title>
        <authorList>
            <person name="Stanojkovic A."/>
            <person name="Skoupy S."/>
            <person name="Skaloud P."/>
            <person name="Dvorak P."/>
        </authorList>
    </citation>
    <scope>NUCLEOTIDE SEQUENCE [LARGE SCALE GENOMIC DNA]</scope>
    <source>
        <strain evidence="1 2">D3b</strain>
    </source>
</reference>
<accession>A0ABT2N1G3</accession>
<evidence type="ECO:0000313" key="1">
    <source>
        <dbReference type="EMBL" id="MCT7976524.1"/>
    </source>
</evidence>
<dbReference type="RefSeq" id="WP_261200262.1">
    <property type="nucleotide sequence ID" value="NZ_JAMXFA010000002.1"/>
</dbReference>
<sequence length="47" mass="5159">MALFQADALGAKANGNRAPTFAGVTGYYPEIKVEQLLQYPPGTFRRE</sequence>